<keyword evidence="1" id="KW-0472">Membrane</keyword>
<dbReference type="STRING" id="318464.IO99_04860"/>
<accession>A0A084JF67</accession>
<evidence type="ECO:0000313" key="2">
    <source>
        <dbReference type="EMBL" id="KEZ87601.1"/>
    </source>
</evidence>
<dbReference type="EMBL" id="JPMD01000010">
    <property type="protein sequence ID" value="KEZ87601.1"/>
    <property type="molecule type" value="Genomic_DNA"/>
</dbReference>
<dbReference type="Proteomes" id="UP000028542">
    <property type="component" value="Unassembled WGS sequence"/>
</dbReference>
<sequence length="194" mass="22389">MKLVDDNMRKLGLAIILAGLMIVILGVGKYFEESLRTATLTQNSMVEFKQYDILDGKIKYKLPSSWLTTIKENKDDKVVYLNEFVSDDANTYGSIELISSSEGVKATIDKCIADVESMGIKDYKKEKVKIDNIELDYIKYDLKSSKENVKRTYEYYVPYDDYVARITFIISDKKARENTQVVFENIVKTFSFEK</sequence>
<proteinExistence type="predicted"/>
<evidence type="ECO:0000313" key="3">
    <source>
        <dbReference type="Proteomes" id="UP000028542"/>
    </source>
</evidence>
<keyword evidence="3" id="KW-1185">Reference proteome</keyword>
<feature type="transmembrane region" description="Helical" evidence="1">
    <location>
        <begin position="12"/>
        <end position="31"/>
    </location>
</feature>
<gene>
    <name evidence="2" type="ORF">IO99_04860</name>
</gene>
<evidence type="ECO:0000256" key="1">
    <source>
        <dbReference type="SAM" id="Phobius"/>
    </source>
</evidence>
<protein>
    <recommendedName>
        <fullName evidence="4">PsbP C-terminal domain-containing protein</fullName>
    </recommendedName>
</protein>
<reference evidence="2 3" key="1">
    <citation type="submission" date="2014-07" db="EMBL/GenBank/DDBJ databases">
        <title>Draft genome of Clostridium sulfidigenes 113A isolated from sediments associated with methane hydrate from Krishna Godavari basin.</title>
        <authorList>
            <person name="Honkalas V.S."/>
            <person name="Dabir A.P."/>
            <person name="Arora P."/>
            <person name="Dhakephalkar P.K."/>
        </authorList>
    </citation>
    <scope>NUCLEOTIDE SEQUENCE [LARGE SCALE GENOMIC DNA]</scope>
    <source>
        <strain evidence="2 3">113A</strain>
    </source>
</reference>
<comment type="caution">
    <text evidence="2">The sequence shown here is derived from an EMBL/GenBank/DDBJ whole genome shotgun (WGS) entry which is preliminary data.</text>
</comment>
<keyword evidence="1" id="KW-0812">Transmembrane</keyword>
<keyword evidence="1" id="KW-1133">Transmembrane helix</keyword>
<name>A0A084JF67_9CLOT</name>
<dbReference type="AlphaFoldDB" id="A0A084JF67"/>
<organism evidence="2 3">
    <name type="scientific">Clostridium sulfidigenes</name>
    <dbReference type="NCBI Taxonomy" id="318464"/>
    <lineage>
        <taxon>Bacteria</taxon>
        <taxon>Bacillati</taxon>
        <taxon>Bacillota</taxon>
        <taxon>Clostridia</taxon>
        <taxon>Eubacteriales</taxon>
        <taxon>Clostridiaceae</taxon>
        <taxon>Clostridium</taxon>
    </lineage>
</organism>
<evidence type="ECO:0008006" key="4">
    <source>
        <dbReference type="Google" id="ProtNLM"/>
    </source>
</evidence>
<dbReference type="RefSeq" id="WP_035130852.1">
    <property type="nucleotide sequence ID" value="NZ_JPMD01000010.1"/>
</dbReference>